<dbReference type="Gene3D" id="3.30.60.30">
    <property type="match status" value="1"/>
</dbReference>
<protein>
    <submittedName>
        <fullName evidence="5">Uncharacterized protein</fullName>
    </submittedName>
</protein>
<dbReference type="EMBL" id="JBDFQZ010000001">
    <property type="protein sequence ID" value="KAK9758167.1"/>
    <property type="molecule type" value="Genomic_DNA"/>
</dbReference>
<keyword evidence="6" id="KW-1185">Reference proteome</keyword>
<accession>A0AAW1NHF8</accession>
<feature type="chain" id="PRO_5043822392" evidence="4">
    <location>
        <begin position="27"/>
        <end position="80"/>
    </location>
</feature>
<reference evidence="5" key="1">
    <citation type="submission" date="2024-03" db="EMBL/GenBank/DDBJ databases">
        <title>WGS assembly of Saponaria officinalis var. Norfolk2.</title>
        <authorList>
            <person name="Jenkins J."/>
            <person name="Shu S."/>
            <person name="Grimwood J."/>
            <person name="Barry K."/>
            <person name="Goodstein D."/>
            <person name="Schmutz J."/>
            <person name="Leebens-Mack J."/>
            <person name="Osbourn A."/>
        </authorList>
    </citation>
    <scope>NUCLEOTIDE SEQUENCE [LARGE SCALE GENOMIC DNA]</scope>
    <source>
        <strain evidence="5">JIC</strain>
    </source>
</reference>
<name>A0AAW1NHF8_SAPOF</name>
<feature type="signal peptide" evidence="4">
    <location>
        <begin position="1"/>
        <end position="26"/>
    </location>
</feature>
<dbReference type="GO" id="GO:0004867">
    <property type="term" value="F:serine-type endopeptidase inhibitor activity"/>
    <property type="evidence" value="ECO:0007669"/>
    <property type="project" value="UniProtKB-KW"/>
</dbReference>
<comment type="similarity">
    <text evidence="1">Belongs to the protease inhibitor I20 (potato type II proteinase inhibitor) family.</text>
</comment>
<dbReference type="Pfam" id="PF02428">
    <property type="entry name" value="Prot_inhib_II"/>
    <property type="match status" value="1"/>
</dbReference>
<keyword evidence="3" id="KW-0722">Serine protease inhibitor</keyword>
<dbReference type="PANTHER" id="PTHR33832:SF15">
    <property type="entry name" value="SERINE-TYPE ENDOPEPTIDASE INHIBITOR"/>
    <property type="match status" value="1"/>
</dbReference>
<keyword evidence="2" id="KW-0646">Protease inhibitor</keyword>
<evidence type="ECO:0000256" key="4">
    <source>
        <dbReference type="SAM" id="SignalP"/>
    </source>
</evidence>
<evidence type="ECO:0000256" key="3">
    <source>
        <dbReference type="ARBA" id="ARBA00022900"/>
    </source>
</evidence>
<sequence>METLKTKVSVILLIFVVILTLRGSHVKEVNAKICPQICFDAYAYMTCPTSGNERLNPPCNCCMAPFGCTIYYSNGSPVSC</sequence>
<evidence type="ECO:0000313" key="6">
    <source>
        <dbReference type="Proteomes" id="UP001443914"/>
    </source>
</evidence>
<dbReference type="Proteomes" id="UP001443914">
    <property type="component" value="Unassembled WGS sequence"/>
</dbReference>
<dbReference type="InterPro" id="IPR003465">
    <property type="entry name" value="Prot_inh_I20"/>
</dbReference>
<evidence type="ECO:0000256" key="2">
    <source>
        <dbReference type="ARBA" id="ARBA00022690"/>
    </source>
</evidence>
<proteinExistence type="inferred from homology"/>
<keyword evidence="4" id="KW-0732">Signal</keyword>
<dbReference type="InterPro" id="IPR051391">
    <property type="entry name" value="Protease_inhibitor_I20"/>
</dbReference>
<organism evidence="5 6">
    <name type="scientific">Saponaria officinalis</name>
    <name type="common">Common soapwort</name>
    <name type="synonym">Lychnis saponaria</name>
    <dbReference type="NCBI Taxonomy" id="3572"/>
    <lineage>
        <taxon>Eukaryota</taxon>
        <taxon>Viridiplantae</taxon>
        <taxon>Streptophyta</taxon>
        <taxon>Embryophyta</taxon>
        <taxon>Tracheophyta</taxon>
        <taxon>Spermatophyta</taxon>
        <taxon>Magnoliopsida</taxon>
        <taxon>eudicotyledons</taxon>
        <taxon>Gunneridae</taxon>
        <taxon>Pentapetalae</taxon>
        <taxon>Caryophyllales</taxon>
        <taxon>Caryophyllaceae</taxon>
        <taxon>Caryophylleae</taxon>
        <taxon>Saponaria</taxon>
    </lineage>
</organism>
<evidence type="ECO:0000313" key="5">
    <source>
        <dbReference type="EMBL" id="KAK9758167.1"/>
    </source>
</evidence>
<dbReference type="AlphaFoldDB" id="A0AAW1NHF8"/>
<dbReference type="PANTHER" id="PTHR33832">
    <property type="entry name" value="SERINE-TYPE ENDOPEPTIDASE INHIBITOR"/>
    <property type="match status" value="1"/>
</dbReference>
<evidence type="ECO:0000256" key="1">
    <source>
        <dbReference type="ARBA" id="ARBA00007766"/>
    </source>
</evidence>
<dbReference type="SUPFAM" id="SSF100897">
    <property type="entry name" value="Plant proteinase inhibitors"/>
    <property type="match status" value="1"/>
</dbReference>
<comment type="caution">
    <text evidence="5">The sequence shown here is derived from an EMBL/GenBank/DDBJ whole genome shotgun (WGS) entry which is preliminary data.</text>
</comment>
<gene>
    <name evidence="5" type="ORF">RND81_01G212100</name>
</gene>